<protein>
    <submittedName>
        <fullName evidence="5">Inositol monophosphatase family protein</fullName>
    </submittedName>
</protein>
<keyword evidence="3 4" id="KW-0460">Magnesium</keyword>
<evidence type="ECO:0000256" key="3">
    <source>
        <dbReference type="ARBA" id="ARBA00022842"/>
    </source>
</evidence>
<dbReference type="GO" id="GO:0008934">
    <property type="term" value="F:inositol monophosphate 1-phosphatase activity"/>
    <property type="evidence" value="ECO:0007669"/>
    <property type="project" value="TreeGrafter"/>
</dbReference>
<dbReference type="GO" id="GO:0006020">
    <property type="term" value="P:inositol metabolic process"/>
    <property type="evidence" value="ECO:0007669"/>
    <property type="project" value="TreeGrafter"/>
</dbReference>
<evidence type="ECO:0000313" key="5">
    <source>
        <dbReference type="EMBL" id="KRM14132.1"/>
    </source>
</evidence>
<dbReference type="PANTHER" id="PTHR20854:SF4">
    <property type="entry name" value="INOSITOL-1-MONOPHOSPHATASE-RELATED"/>
    <property type="match status" value="1"/>
</dbReference>
<accession>A0A0R1WDB5</accession>
<sequence>MIDELDRQVIEMLRRVNQKTLHRMQEPFQVATKTNYNDLVTSVDKQNEREIDAFLRRVDPGCQILSEEGYGNQQITSTAGHVWIVDPIDGTLNFVKQRNHFGIMLALYIDGQPTLGYIMDSMNKQLYHGGPGRGVFVNDRQLAAPADLSLREGLVSISSPLILGNVKNLPMVAKAASGLRMYGSAAMEMIGMLKGELAGYVSHLHPWDLAAGRVMAEELGLVVKSIDGTAPDVLSSNLVLIATKQVSREIAELTD</sequence>
<dbReference type="Proteomes" id="UP000050973">
    <property type="component" value="Unassembled WGS sequence"/>
</dbReference>
<reference evidence="5 6" key="1">
    <citation type="journal article" date="2015" name="Genome Announc.">
        <title>Expanding the biotechnology potential of lactobacilli through comparative genomics of 213 strains and associated genera.</title>
        <authorList>
            <person name="Sun Z."/>
            <person name="Harris H.M."/>
            <person name="McCann A."/>
            <person name="Guo C."/>
            <person name="Argimon S."/>
            <person name="Zhang W."/>
            <person name="Yang X."/>
            <person name="Jeffery I.B."/>
            <person name="Cooney J.C."/>
            <person name="Kagawa T.F."/>
            <person name="Liu W."/>
            <person name="Song Y."/>
            <person name="Salvetti E."/>
            <person name="Wrobel A."/>
            <person name="Rasinkangas P."/>
            <person name="Parkhill J."/>
            <person name="Rea M.C."/>
            <person name="O'Sullivan O."/>
            <person name="Ritari J."/>
            <person name="Douillard F.P."/>
            <person name="Paul Ross R."/>
            <person name="Yang R."/>
            <person name="Briner A.E."/>
            <person name="Felis G.E."/>
            <person name="de Vos W.M."/>
            <person name="Barrangou R."/>
            <person name="Klaenhammer T.R."/>
            <person name="Caufield P.W."/>
            <person name="Cui Y."/>
            <person name="Zhang H."/>
            <person name="O'Toole P.W."/>
        </authorList>
    </citation>
    <scope>NUCLEOTIDE SEQUENCE [LARGE SCALE GENOMIC DNA]</scope>
    <source>
        <strain evidence="5 6">DSM 4864</strain>
    </source>
</reference>
<feature type="binding site" evidence="4">
    <location>
        <position position="88"/>
    </location>
    <ligand>
        <name>Mg(2+)</name>
        <dbReference type="ChEBI" id="CHEBI:18420"/>
        <label>1</label>
        <note>catalytic</note>
    </ligand>
</feature>
<evidence type="ECO:0000256" key="4">
    <source>
        <dbReference type="PIRSR" id="PIRSR600760-2"/>
    </source>
</evidence>
<evidence type="ECO:0000256" key="1">
    <source>
        <dbReference type="ARBA" id="ARBA00022723"/>
    </source>
</evidence>
<dbReference type="Gene3D" id="3.30.540.10">
    <property type="entry name" value="Fructose-1,6-Bisphosphatase, subunit A, domain 1"/>
    <property type="match status" value="1"/>
</dbReference>
<keyword evidence="2" id="KW-0378">Hydrolase</keyword>
<feature type="binding site" evidence="4">
    <location>
        <position position="86"/>
    </location>
    <ligand>
        <name>Mg(2+)</name>
        <dbReference type="ChEBI" id="CHEBI:18420"/>
        <label>1</label>
        <note>catalytic</note>
    </ligand>
</feature>
<organism evidence="5 6">
    <name type="scientific">Limosilactobacillus oris DSM 4864</name>
    <dbReference type="NCBI Taxonomy" id="1423779"/>
    <lineage>
        <taxon>Bacteria</taxon>
        <taxon>Bacillati</taxon>
        <taxon>Bacillota</taxon>
        <taxon>Bacilli</taxon>
        <taxon>Lactobacillales</taxon>
        <taxon>Lactobacillaceae</taxon>
        <taxon>Limosilactobacillus</taxon>
    </lineage>
</organism>
<dbReference type="EMBL" id="AZGE01000039">
    <property type="protein sequence ID" value="KRM14132.1"/>
    <property type="molecule type" value="Genomic_DNA"/>
</dbReference>
<evidence type="ECO:0000313" key="6">
    <source>
        <dbReference type="Proteomes" id="UP000050973"/>
    </source>
</evidence>
<dbReference type="AlphaFoldDB" id="A0A0R1WDB5"/>
<gene>
    <name evidence="5" type="ORF">FC49_GL001382</name>
</gene>
<dbReference type="PATRIC" id="fig|1423779.3.peg.1421"/>
<feature type="binding site" evidence="4">
    <location>
        <position position="89"/>
    </location>
    <ligand>
        <name>Mg(2+)</name>
        <dbReference type="ChEBI" id="CHEBI:18420"/>
        <label>1</label>
        <note>catalytic</note>
    </ligand>
</feature>
<feature type="binding site" evidence="4">
    <location>
        <position position="208"/>
    </location>
    <ligand>
        <name>Mg(2+)</name>
        <dbReference type="ChEBI" id="CHEBI:18420"/>
        <label>1</label>
        <note>catalytic</note>
    </ligand>
</feature>
<dbReference type="InterPro" id="IPR020583">
    <property type="entry name" value="Inositol_monoP_metal-BS"/>
</dbReference>
<comment type="caution">
    <text evidence="5">The sequence shown here is derived from an EMBL/GenBank/DDBJ whole genome shotgun (WGS) entry which is preliminary data.</text>
</comment>
<dbReference type="GO" id="GO:0007165">
    <property type="term" value="P:signal transduction"/>
    <property type="evidence" value="ECO:0007669"/>
    <property type="project" value="TreeGrafter"/>
</dbReference>
<dbReference type="RefSeq" id="WP_003711742.1">
    <property type="nucleotide sequence ID" value="NZ_AZGE01000039.1"/>
</dbReference>
<proteinExistence type="predicted"/>
<dbReference type="SUPFAM" id="SSF56655">
    <property type="entry name" value="Carbohydrate phosphatase"/>
    <property type="match status" value="1"/>
</dbReference>
<keyword evidence="1 4" id="KW-0479">Metal-binding</keyword>
<dbReference type="Gene3D" id="3.40.190.80">
    <property type="match status" value="1"/>
</dbReference>
<dbReference type="InterPro" id="IPR000760">
    <property type="entry name" value="Inositol_monophosphatase-like"/>
</dbReference>
<name>A0A0R1WDB5_9LACO</name>
<dbReference type="PRINTS" id="PR00377">
    <property type="entry name" value="IMPHPHTASES"/>
</dbReference>
<dbReference type="PROSITE" id="PS00629">
    <property type="entry name" value="IMP_1"/>
    <property type="match status" value="1"/>
</dbReference>
<dbReference type="GO" id="GO:0046872">
    <property type="term" value="F:metal ion binding"/>
    <property type="evidence" value="ECO:0007669"/>
    <property type="project" value="UniProtKB-KW"/>
</dbReference>
<comment type="cofactor">
    <cofactor evidence="4">
        <name>Mg(2+)</name>
        <dbReference type="ChEBI" id="CHEBI:18420"/>
    </cofactor>
</comment>
<dbReference type="CDD" id="cd01637">
    <property type="entry name" value="IMPase_like"/>
    <property type="match status" value="1"/>
</dbReference>
<evidence type="ECO:0000256" key="2">
    <source>
        <dbReference type="ARBA" id="ARBA00022801"/>
    </source>
</evidence>
<dbReference type="PANTHER" id="PTHR20854">
    <property type="entry name" value="INOSITOL MONOPHOSPHATASE"/>
    <property type="match status" value="1"/>
</dbReference>
<dbReference type="Pfam" id="PF00459">
    <property type="entry name" value="Inositol_P"/>
    <property type="match status" value="1"/>
</dbReference>
<feature type="binding site" evidence="4">
    <location>
        <position position="67"/>
    </location>
    <ligand>
        <name>Mg(2+)</name>
        <dbReference type="ChEBI" id="CHEBI:18420"/>
        <label>1</label>
        <note>catalytic</note>
    </ligand>
</feature>